<sequence>MDGSSGIRVNNFQTVDIAEIGPGDEVGAALQILPPSSVFRCLGSVLTVQPELTIHEPKLKNKVFTTNVDPIDENGEKLRRQLWSVLYVCESAQVIEAINHVIRTMKQLSDISRTAITAFGMLSHLIRQLNKKDRFESAPSDGPAPRLPGSGATIGPDKAAGLVLLSPELHGNESEIASMKDLRLGLLGEMWGLDSLDLDCRTAASAVGEPDGIILFE</sequence>
<accession>A0ABR4GVK9</accession>
<name>A0ABR4GVK9_9EURO</name>
<evidence type="ECO:0000313" key="1">
    <source>
        <dbReference type="EMBL" id="KAL2803098.1"/>
    </source>
</evidence>
<evidence type="ECO:0000313" key="2">
    <source>
        <dbReference type="Proteomes" id="UP001610334"/>
    </source>
</evidence>
<proteinExistence type="predicted"/>
<keyword evidence="2" id="KW-1185">Reference proteome</keyword>
<protein>
    <submittedName>
        <fullName evidence="1">Uncharacterized protein</fullName>
    </submittedName>
</protein>
<organism evidence="1 2">
    <name type="scientific">Aspergillus granulosus</name>
    <dbReference type="NCBI Taxonomy" id="176169"/>
    <lineage>
        <taxon>Eukaryota</taxon>
        <taxon>Fungi</taxon>
        <taxon>Dikarya</taxon>
        <taxon>Ascomycota</taxon>
        <taxon>Pezizomycotina</taxon>
        <taxon>Eurotiomycetes</taxon>
        <taxon>Eurotiomycetidae</taxon>
        <taxon>Eurotiales</taxon>
        <taxon>Aspergillaceae</taxon>
        <taxon>Aspergillus</taxon>
        <taxon>Aspergillus subgen. Nidulantes</taxon>
    </lineage>
</organism>
<dbReference type="EMBL" id="JBFXLT010000151">
    <property type="protein sequence ID" value="KAL2803098.1"/>
    <property type="molecule type" value="Genomic_DNA"/>
</dbReference>
<gene>
    <name evidence="1" type="ORF">BJX63DRAFT_437258</name>
</gene>
<comment type="caution">
    <text evidence="1">The sequence shown here is derived from an EMBL/GenBank/DDBJ whole genome shotgun (WGS) entry which is preliminary data.</text>
</comment>
<reference evidence="1 2" key="1">
    <citation type="submission" date="2024-07" db="EMBL/GenBank/DDBJ databases">
        <title>Section-level genome sequencing and comparative genomics of Aspergillus sections Usti and Cavernicolus.</title>
        <authorList>
            <consortium name="Lawrence Berkeley National Laboratory"/>
            <person name="Nybo J.L."/>
            <person name="Vesth T.C."/>
            <person name="Theobald S."/>
            <person name="Frisvad J.C."/>
            <person name="Larsen T.O."/>
            <person name="Kjaerboelling I."/>
            <person name="Rothschild-Mancinelli K."/>
            <person name="Lyhne E.K."/>
            <person name="Kogle M.E."/>
            <person name="Barry K."/>
            <person name="Clum A."/>
            <person name="Na H."/>
            <person name="Ledsgaard L."/>
            <person name="Lin J."/>
            <person name="Lipzen A."/>
            <person name="Kuo A."/>
            <person name="Riley R."/>
            <person name="Mondo S."/>
            <person name="Labutti K."/>
            <person name="Haridas S."/>
            <person name="Pangalinan J."/>
            <person name="Salamov A.A."/>
            <person name="Simmons B.A."/>
            <person name="Magnuson J.K."/>
            <person name="Chen J."/>
            <person name="Drula E."/>
            <person name="Henrissat B."/>
            <person name="Wiebenga A."/>
            <person name="Lubbers R.J."/>
            <person name="Gomes A.C."/>
            <person name="Makela M.R."/>
            <person name="Stajich J."/>
            <person name="Grigoriev I.V."/>
            <person name="Mortensen U.H."/>
            <person name="De Vries R.P."/>
            <person name="Baker S.E."/>
            <person name="Andersen M.R."/>
        </authorList>
    </citation>
    <scope>NUCLEOTIDE SEQUENCE [LARGE SCALE GENOMIC DNA]</scope>
    <source>
        <strain evidence="1 2">CBS 588.65</strain>
    </source>
</reference>
<dbReference type="Proteomes" id="UP001610334">
    <property type="component" value="Unassembled WGS sequence"/>
</dbReference>